<dbReference type="Pfam" id="PF13614">
    <property type="entry name" value="AAA_31"/>
    <property type="match status" value="1"/>
</dbReference>
<dbReference type="InterPro" id="IPR027417">
    <property type="entry name" value="P-loop_NTPase"/>
</dbReference>
<evidence type="ECO:0000259" key="1">
    <source>
        <dbReference type="Pfam" id="PF13614"/>
    </source>
</evidence>
<dbReference type="PANTHER" id="PTHR13696:SF99">
    <property type="entry name" value="COBYRINIC ACID AC-DIAMIDE SYNTHASE"/>
    <property type="match status" value="1"/>
</dbReference>
<gene>
    <name evidence="2" type="primary">soj_3</name>
    <name evidence="2" type="ORF">QX99_01805</name>
</gene>
<feature type="domain" description="AAA" evidence="1">
    <location>
        <begin position="1"/>
        <end position="155"/>
    </location>
</feature>
<evidence type="ECO:0000313" key="2">
    <source>
        <dbReference type="EMBL" id="KIU19784.1"/>
    </source>
</evidence>
<reference evidence="2 3" key="1">
    <citation type="journal article" date="2015" name="Microbiology (Mosc.)">
        <title>Genomics of the Weissella cibaria species with an examination of its metabolic traits.</title>
        <authorList>
            <person name="Lynch K.M."/>
            <person name="Lucid A."/>
            <person name="Arendt E.K."/>
            <person name="Sleator R.D."/>
            <person name="Lucey B."/>
            <person name="Coffey A."/>
        </authorList>
    </citation>
    <scope>NUCLEOTIDE SEQUENCE [LARGE SCALE GENOMIC DNA]</scope>
    <source>
        <strain evidence="2 3">MG1</strain>
    </source>
</reference>
<dbReference type="InterPro" id="IPR025669">
    <property type="entry name" value="AAA_dom"/>
</dbReference>
<sequence>MKIMTFTGSKGGVGKTTILFNYAAWLAQNNYRVLLIDGDFQANLSSTFQTITNENTLLDVFLGGTPEIRNVASNIDLLPASPNLDKVEGLIQNKMYREYLLMEWMRKNADTINQYDFVMIDTHPEFGLLTKNMIAVSDAVIVPLEPSEYGFQQLKTQFELRMAEYREDSIDPRSGKSDIDAKVYFIGNKIQHNTSESRTFREILSEMDNVIGLFNYREVMKKALTLKQAVVDMPDEKLRQYHGYKEHLEEQFAHMTERIQND</sequence>
<protein>
    <submittedName>
        <fullName evidence="2">Soj_3 protein</fullName>
    </submittedName>
</protein>
<dbReference type="PATRIC" id="fig|137591.25.peg.1776"/>
<dbReference type="InterPro" id="IPR050678">
    <property type="entry name" value="DNA_Partitioning_ATPase"/>
</dbReference>
<dbReference type="CDD" id="cd02042">
    <property type="entry name" value="ParAB_family"/>
    <property type="match status" value="1"/>
</dbReference>
<dbReference type="RefSeq" id="WP_043711973.1">
    <property type="nucleotide sequence ID" value="NZ_JALOCT010000001.1"/>
</dbReference>
<dbReference type="EMBL" id="JWHU01000034">
    <property type="protein sequence ID" value="KIU19784.1"/>
    <property type="molecule type" value="Genomic_DNA"/>
</dbReference>
<comment type="caution">
    <text evidence="2">The sequence shown here is derived from an EMBL/GenBank/DDBJ whole genome shotgun (WGS) entry which is preliminary data.</text>
</comment>
<proteinExistence type="predicted"/>
<accession>A0A0D1K447</accession>
<dbReference type="SUPFAM" id="SSF52540">
    <property type="entry name" value="P-loop containing nucleoside triphosphate hydrolases"/>
    <property type="match status" value="1"/>
</dbReference>
<dbReference type="Proteomes" id="UP000032287">
    <property type="component" value="Unassembled WGS sequence"/>
</dbReference>
<dbReference type="PANTHER" id="PTHR13696">
    <property type="entry name" value="P-LOOP CONTAINING NUCLEOSIDE TRIPHOSPHATE HYDROLASE"/>
    <property type="match status" value="1"/>
</dbReference>
<evidence type="ECO:0000313" key="3">
    <source>
        <dbReference type="Proteomes" id="UP000032287"/>
    </source>
</evidence>
<organism evidence="2 3">
    <name type="scientific">Weissella cibaria</name>
    <dbReference type="NCBI Taxonomy" id="137591"/>
    <lineage>
        <taxon>Bacteria</taxon>
        <taxon>Bacillati</taxon>
        <taxon>Bacillota</taxon>
        <taxon>Bacilli</taxon>
        <taxon>Lactobacillales</taxon>
        <taxon>Lactobacillaceae</taxon>
        <taxon>Weissella</taxon>
    </lineage>
</organism>
<dbReference type="AlphaFoldDB" id="A0A0D1K447"/>
<dbReference type="Gene3D" id="3.40.50.300">
    <property type="entry name" value="P-loop containing nucleotide triphosphate hydrolases"/>
    <property type="match status" value="1"/>
</dbReference>
<name>A0A0D1K447_9LACO</name>
<keyword evidence="3" id="KW-1185">Reference proteome</keyword>